<dbReference type="InterPro" id="IPR046532">
    <property type="entry name" value="DUF6597"/>
</dbReference>
<dbReference type="PANTHER" id="PTHR46796">
    <property type="entry name" value="HTH-TYPE TRANSCRIPTIONAL ACTIVATOR RHAS-RELATED"/>
    <property type="match status" value="1"/>
</dbReference>
<dbReference type="InterPro" id="IPR050204">
    <property type="entry name" value="AraC_XylS_family_regulators"/>
</dbReference>
<accession>A0ABN0UPY1</accession>
<evidence type="ECO:0000313" key="6">
    <source>
        <dbReference type="Proteomes" id="UP001500967"/>
    </source>
</evidence>
<dbReference type="EMBL" id="BAAAGX010000018">
    <property type="protein sequence ID" value="GAA0257718.1"/>
    <property type="molecule type" value="Genomic_DNA"/>
</dbReference>
<evidence type="ECO:0000259" key="4">
    <source>
        <dbReference type="PROSITE" id="PS01124"/>
    </source>
</evidence>
<dbReference type="Pfam" id="PF20240">
    <property type="entry name" value="DUF6597"/>
    <property type="match status" value="1"/>
</dbReference>
<evidence type="ECO:0000256" key="1">
    <source>
        <dbReference type="ARBA" id="ARBA00023015"/>
    </source>
</evidence>
<reference evidence="5 6" key="1">
    <citation type="journal article" date="2019" name="Int. J. Syst. Evol. Microbiol.">
        <title>The Global Catalogue of Microorganisms (GCM) 10K type strain sequencing project: providing services to taxonomists for standard genome sequencing and annotation.</title>
        <authorList>
            <consortium name="The Broad Institute Genomics Platform"/>
            <consortium name="The Broad Institute Genome Sequencing Center for Infectious Disease"/>
            <person name="Wu L."/>
            <person name="Ma J."/>
        </authorList>
    </citation>
    <scope>NUCLEOTIDE SEQUENCE [LARGE SCALE GENOMIC DNA]</scope>
    <source>
        <strain evidence="5 6">JCM 10425</strain>
    </source>
</reference>
<keyword evidence="6" id="KW-1185">Reference proteome</keyword>
<sequence>MDERGQRGRWADFQTHWYGSPSAELAPFVEHYWAVRWDLRGQEPFRQLLPPRVNVHLSFVDGEAGMVRGPDRRFSHRSLADAGQVFGVAFRPGAFRPFLDGPVSSLAGRSVTAASIFGRDVEPSVVASIFDRDAVSPPPAVESLLLARGPVLTTAATAARDAVELIASEPALTRVEALAARLDVGVRSLQRLFAEHVGLGPKWCIRRYRLAEATSRLESGADVDWAALAAELGYADQAHLGRDFTAVLGEPPGRYALRYPSGSPTRG</sequence>
<dbReference type="Gene3D" id="1.10.10.60">
    <property type="entry name" value="Homeodomain-like"/>
    <property type="match status" value="1"/>
</dbReference>
<evidence type="ECO:0000313" key="5">
    <source>
        <dbReference type="EMBL" id="GAA0257718.1"/>
    </source>
</evidence>
<keyword evidence="3" id="KW-0804">Transcription</keyword>
<organism evidence="5 6">
    <name type="scientific">Cryptosporangium japonicum</name>
    <dbReference type="NCBI Taxonomy" id="80872"/>
    <lineage>
        <taxon>Bacteria</taxon>
        <taxon>Bacillati</taxon>
        <taxon>Actinomycetota</taxon>
        <taxon>Actinomycetes</taxon>
        <taxon>Cryptosporangiales</taxon>
        <taxon>Cryptosporangiaceae</taxon>
        <taxon>Cryptosporangium</taxon>
    </lineage>
</organism>
<keyword evidence="1" id="KW-0805">Transcription regulation</keyword>
<gene>
    <name evidence="5" type="ORF">GCM10009539_48880</name>
</gene>
<evidence type="ECO:0000256" key="3">
    <source>
        <dbReference type="ARBA" id="ARBA00023163"/>
    </source>
</evidence>
<dbReference type="RefSeq" id="WP_344651230.1">
    <property type="nucleotide sequence ID" value="NZ_BAAAGX010000018.1"/>
</dbReference>
<dbReference type="Proteomes" id="UP001500967">
    <property type="component" value="Unassembled WGS sequence"/>
</dbReference>
<keyword evidence="2" id="KW-0238">DNA-binding</keyword>
<dbReference type="InterPro" id="IPR018060">
    <property type="entry name" value="HTH_AraC"/>
</dbReference>
<dbReference type="PANTHER" id="PTHR46796:SF15">
    <property type="entry name" value="BLL1074 PROTEIN"/>
    <property type="match status" value="1"/>
</dbReference>
<dbReference type="SMART" id="SM00342">
    <property type="entry name" value="HTH_ARAC"/>
    <property type="match status" value="1"/>
</dbReference>
<comment type="caution">
    <text evidence="5">The sequence shown here is derived from an EMBL/GenBank/DDBJ whole genome shotgun (WGS) entry which is preliminary data.</text>
</comment>
<dbReference type="PROSITE" id="PS01124">
    <property type="entry name" value="HTH_ARAC_FAMILY_2"/>
    <property type="match status" value="1"/>
</dbReference>
<name>A0ABN0UPY1_9ACTN</name>
<evidence type="ECO:0000256" key="2">
    <source>
        <dbReference type="ARBA" id="ARBA00023125"/>
    </source>
</evidence>
<protein>
    <submittedName>
        <fullName evidence="5">Helix-turn-helix domain-containing protein</fullName>
    </submittedName>
</protein>
<dbReference type="Pfam" id="PF12833">
    <property type="entry name" value="HTH_18"/>
    <property type="match status" value="1"/>
</dbReference>
<proteinExistence type="predicted"/>
<feature type="domain" description="HTH araC/xylS-type" evidence="4">
    <location>
        <begin position="157"/>
        <end position="258"/>
    </location>
</feature>